<dbReference type="EMBL" id="LHXQ01000001">
    <property type="protein sequence ID" value="KXA95584.1"/>
    <property type="molecule type" value="Genomic_DNA"/>
</dbReference>
<dbReference type="Proteomes" id="UP000070155">
    <property type="component" value="Unassembled WGS sequence"/>
</dbReference>
<evidence type="ECO:0000313" key="2">
    <source>
        <dbReference type="Proteomes" id="UP000070155"/>
    </source>
</evidence>
<sequence length="114" mass="13279">MPSSVQPISTLSKAVQFLIQPRDFLFGREMKAENDEIWGLVLGDESWAFQDRIEMVEKIEERAEGLSPRDILAFRIRMSDISIDPVDWREVILEVLDGREKKEFREKLGIKGEK</sequence>
<reference evidence="1 2" key="1">
    <citation type="journal article" date="2016" name="Sci. Rep.">
        <title>Metabolic traits of an uncultured archaeal lineage -MSBL1- from brine pools of the Red Sea.</title>
        <authorList>
            <person name="Mwirichia R."/>
            <person name="Alam I."/>
            <person name="Rashid M."/>
            <person name="Vinu M."/>
            <person name="Ba-Alawi W."/>
            <person name="Anthony Kamau A."/>
            <person name="Kamanda Ngugi D."/>
            <person name="Goker M."/>
            <person name="Klenk H.P."/>
            <person name="Bajic V."/>
            <person name="Stingl U."/>
        </authorList>
    </citation>
    <scope>NUCLEOTIDE SEQUENCE [LARGE SCALE GENOMIC DNA]</scope>
    <source>
        <strain evidence="1">SCGC-AAA259I07</strain>
    </source>
</reference>
<name>A0A133UMX3_9EURY</name>
<dbReference type="AlphaFoldDB" id="A0A133UMX3"/>
<comment type="caution">
    <text evidence="1">The sequence shown here is derived from an EMBL/GenBank/DDBJ whole genome shotgun (WGS) entry which is preliminary data.</text>
</comment>
<accession>A0A133UMX3</accession>
<evidence type="ECO:0000313" key="1">
    <source>
        <dbReference type="EMBL" id="KXA95584.1"/>
    </source>
</evidence>
<protein>
    <submittedName>
        <fullName evidence="1">Uncharacterized protein</fullName>
    </submittedName>
</protein>
<gene>
    <name evidence="1" type="ORF">AKJ36_00125</name>
</gene>
<proteinExistence type="predicted"/>
<keyword evidence="2" id="KW-1185">Reference proteome</keyword>
<organism evidence="1 2">
    <name type="scientific">candidate division MSBL1 archaeon SCGC-AAA259I07</name>
    <dbReference type="NCBI Taxonomy" id="1698266"/>
    <lineage>
        <taxon>Archaea</taxon>
        <taxon>Methanobacteriati</taxon>
        <taxon>Methanobacteriota</taxon>
        <taxon>candidate division MSBL1</taxon>
    </lineage>
</organism>